<feature type="domain" description="Chalcone isomerase" evidence="2">
    <location>
        <begin position="27"/>
        <end position="183"/>
    </location>
</feature>
<evidence type="ECO:0000313" key="4">
    <source>
        <dbReference type="Proteomes" id="UP000295375"/>
    </source>
</evidence>
<dbReference type="InterPro" id="IPR016087">
    <property type="entry name" value="Chalcone_isomerase"/>
</dbReference>
<name>A0A4R6UFF1_9GAMM</name>
<protein>
    <submittedName>
        <fullName evidence="3">Chalcone isomerase-like protein</fullName>
    </submittedName>
</protein>
<dbReference type="SUPFAM" id="SSF54626">
    <property type="entry name" value="Chalcone isomerase"/>
    <property type="match status" value="1"/>
</dbReference>
<dbReference type="EMBL" id="SNYM01000028">
    <property type="protein sequence ID" value="TDQ43615.1"/>
    <property type="molecule type" value="Genomic_DNA"/>
</dbReference>
<organism evidence="3 4">
    <name type="scientific">Permianibacter aggregans</name>
    <dbReference type="NCBI Taxonomy" id="1510150"/>
    <lineage>
        <taxon>Bacteria</taxon>
        <taxon>Pseudomonadati</taxon>
        <taxon>Pseudomonadota</taxon>
        <taxon>Gammaproteobacteria</taxon>
        <taxon>Pseudomonadales</taxon>
        <taxon>Pseudomonadaceae</taxon>
        <taxon>Permianibacter</taxon>
    </lineage>
</organism>
<dbReference type="RefSeq" id="WP_157591412.1">
    <property type="nucleotide sequence ID" value="NZ_CP037953.1"/>
</dbReference>
<dbReference type="Pfam" id="PF16036">
    <property type="entry name" value="Chalcone_3"/>
    <property type="match status" value="1"/>
</dbReference>
<reference evidence="3 4" key="1">
    <citation type="submission" date="2019-03" db="EMBL/GenBank/DDBJ databases">
        <title>Genomic Encyclopedia of Type Strains, Phase IV (KMG-IV): sequencing the most valuable type-strain genomes for metagenomic binning, comparative biology and taxonomic classification.</title>
        <authorList>
            <person name="Goeker M."/>
        </authorList>
    </citation>
    <scope>NUCLEOTIDE SEQUENCE [LARGE SCALE GENOMIC DNA]</scope>
    <source>
        <strain evidence="3 4">DSM 103792</strain>
    </source>
</reference>
<dbReference type="Proteomes" id="UP000295375">
    <property type="component" value="Unassembled WGS sequence"/>
</dbReference>
<gene>
    <name evidence="3" type="ORF">EV696_12814</name>
</gene>
<dbReference type="InterPro" id="IPR036298">
    <property type="entry name" value="Chalcone_isomerase_sf"/>
</dbReference>
<keyword evidence="1" id="KW-0732">Signal</keyword>
<sequence length="216" mass="24058">MSILKYLTTLVVGLSLLATPIQANTSYKLANGTEVHLNGVGEALELNGSLYMGALYLEHRSATDDVVATSLWSKRMDIRVTVDKLYGRRFAQHFRERMAINYDRKVLGSMGKEIQDFVGTFSETLEKGDQVTLDFLPDVGLVIGINGKEIKRIPSRAAFYEALISTWVGQRPPTAQFKDGVLGKANAETAIDLQKRFFALEPSKTRVAETNRWAVK</sequence>
<keyword evidence="3" id="KW-0413">Isomerase</keyword>
<feature type="signal peptide" evidence="1">
    <location>
        <begin position="1"/>
        <end position="23"/>
    </location>
</feature>
<evidence type="ECO:0000256" key="1">
    <source>
        <dbReference type="SAM" id="SignalP"/>
    </source>
</evidence>
<accession>A0A4R6UFF1</accession>
<dbReference type="GO" id="GO:0016872">
    <property type="term" value="F:intramolecular lyase activity"/>
    <property type="evidence" value="ECO:0007669"/>
    <property type="project" value="InterPro"/>
</dbReference>
<feature type="chain" id="PRO_5020635269" evidence="1">
    <location>
        <begin position="24"/>
        <end position="216"/>
    </location>
</feature>
<dbReference type="Gene3D" id="3.50.70.10">
    <property type="match status" value="1"/>
</dbReference>
<evidence type="ECO:0000313" key="3">
    <source>
        <dbReference type="EMBL" id="TDQ43615.1"/>
    </source>
</evidence>
<proteinExistence type="predicted"/>
<dbReference type="InterPro" id="IPR016088">
    <property type="entry name" value="Chalcone_isomerase_3-sand"/>
</dbReference>
<comment type="caution">
    <text evidence="3">The sequence shown here is derived from an EMBL/GenBank/DDBJ whole genome shotgun (WGS) entry which is preliminary data.</text>
</comment>
<dbReference type="AlphaFoldDB" id="A0A4R6UFF1"/>
<evidence type="ECO:0000259" key="2">
    <source>
        <dbReference type="Pfam" id="PF16036"/>
    </source>
</evidence>
<keyword evidence="4" id="KW-1185">Reference proteome</keyword>